<dbReference type="PROSITE" id="PS50071">
    <property type="entry name" value="HOMEOBOX_2"/>
    <property type="match status" value="1"/>
</dbReference>
<dbReference type="GO" id="GO:0000981">
    <property type="term" value="F:DNA-binding transcription factor activity, RNA polymerase II-specific"/>
    <property type="evidence" value="ECO:0007669"/>
    <property type="project" value="TreeGrafter"/>
</dbReference>
<feature type="compositionally biased region" description="Polar residues" evidence="8">
    <location>
        <begin position="110"/>
        <end position="120"/>
    </location>
</feature>
<dbReference type="AlphaFoldDB" id="A0A8H7BTA5"/>
<comment type="caution">
    <text evidence="10">The sequence shown here is derived from an EMBL/GenBank/DDBJ whole genome shotgun (WGS) entry which is preliminary data.</text>
</comment>
<feature type="domain" description="Homeobox" evidence="9">
    <location>
        <begin position="49"/>
        <end position="109"/>
    </location>
</feature>
<accession>A0A8H7BTA5</accession>
<dbReference type="InterPro" id="IPR009057">
    <property type="entry name" value="Homeodomain-like_sf"/>
</dbReference>
<dbReference type="Gene3D" id="1.10.10.60">
    <property type="entry name" value="Homeodomain-like"/>
    <property type="match status" value="1"/>
</dbReference>
<keyword evidence="11" id="KW-1185">Reference proteome</keyword>
<feature type="region of interest" description="Disordered" evidence="8">
    <location>
        <begin position="202"/>
        <end position="232"/>
    </location>
</feature>
<dbReference type="PANTHER" id="PTHR45793:SF5">
    <property type="entry name" value="HOMEOTIC PROTEIN OCELLILESS"/>
    <property type="match status" value="1"/>
</dbReference>
<protein>
    <submittedName>
        <fullName evidence="10">Mix paired-like homeobox</fullName>
    </submittedName>
</protein>
<keyword evidence="2" id="KW-0217">Developmental protein</keyword>
<keyword evidence="3 6" id="KW-0238">DNA-binding</keyword>
<evidence type="ECO:0000259" key="9">
    <source>
        <dbReference type="PROSITE" id="PS50071"/>
    </source>
</evidence>
<organism evidence="10 11">
    <name type="scientific">Apophysomyces ossiformis</name>
    <dbReference type="NCBI Taxonomy" id="679940"/>
    <lineage>
        <taxon>Eukaryota</taxon>
        <taxon>Fungi</taxon>
        <taxon>Fungi incertae sedis</taxon>
        <taxon>Mucoromycota</taxon>
        <taxon>Mucoromycotina</taxon>
        <taxon>Mucoromycetes</taxon>
        <taxon>Mucorales</taxon>
        <taxon>Mucorineae</taxon>
        <taxon>Mucoraceae</taxon>
        <taxon>Apophysomyces</taxon>
    </lineage>
</organism>
<comment type="subcellular location">
    <subcellularLocation>
        <location evidence="1 6 7">Nucleus</location>
    </subcellularLocation>
</comment>
<sequence>MVNTMIKSTSQETGIKEKQSSSSIDALLNPEPLREDNKYKTTKSPRSQVPTKAKRKRTSPDQFRALSELFEQTDTPNYELREKLAKKLNMTNREIQVWFQNRRAKRSRLQEQSAKQSALPDSQKRVHLQSVSTSFPFRQSTPHRPYVSKRCRDSRYEEEDDDSLSLPSVSSTDSIPTKYPSRLCVTSIDILATAAAYVQRWDEEQREREENERKRQRKEEAEQVQSSWRPWL</sequence>
<dbReference type="GO" id="GO:0000978">
    <property type="term" value="F:RNA polymerase II cis-regulatory region sequence-specific DNA binding"/>
    <property type="evidence" value="ECO:0007669"/>
    <property type="project" value="TreeGrafter"/>
</dbReference>
<evidence type="ECO:0000256" key="2">
    <source>
        <dbReference type="ARBA" id="ARBA00022473"/>
    </source>
</evidence>
<dbReference type="Proteomes" id="UP000605846">
    <property type="component" value="Unassembled WGS sequence"/>
</dbReference>
<name>A0A8H7BTA5_9FUNG</name>
<dbReference type="SMART" id="SM00389">
    <property type="entry name" value="HOX"/>
    <property type="match status" value="1"/>
</dbReference>
<keyword evidence="5 6" id="KW-0539">Nucleus</keyword>
<feature type="compositionally biased region" description="Polar residues" evidence="8">
    <location>
        <begin position="1"/>
        <end position="13"/>
    </location>
</feature>
<evidence type="ECO:0000256" key="6">
    <source>
        <dbReference type="PROSITE-ProRule" id="PRU00108"/>
    </source>
</evidence>
<dbReference type="OrthoDB" id="6159439at2759"/>
<evidence type="ECO:0000256" key="1">
    <source>
        <dbReference type="ARBA" id="ARBA00004123"/>
    </source>
</evidence>
<dbReference type="Pfam" id="PF00046">
    <property type="entry name" value="Homeodomain"/>
    <property type="match status" value="1"/>
</dbReference>
<evidence type="ECO:0000256" key="3">
    <source>
        <dbReference type="ARBA" id="ARBA00023125"/>
    </source>
</evidence>
<dbReference type="SUPFAM" id="SSF46689">
    <property type="entry name" value="Homeodomain-like"/>
    <property type="match status" value="1"/>
</dbReference>
<proteinExistence type="predicted"/>
<reference evidence="10" key="1">
    <citation type="submission" date="2020-01" db="EMBL/GenBank/DDBJ databases">
        <title>Genome Sequencing of Three Apophysomyces-Like Fungal Strains Confirms a Novel Fungal Genus in the Mucoromycota with divergent Burkholderia-like Endosymbiotic Bacteria.</title>
        <authorList>
            <person name="Stajich J.E."/>
            <person name="Macias A.M."/>
            <person name="Carter-House D."/>
            <person name="Lovett B."/>
            <person name="Kasson L.R."/>
            <person name="Berry K."/>
            <person name="Grigoriev I."/>
            <person name="Chang Y."/>
            <person name="Spatafora J."/>
            <person name="Kasson M.T."/>
        </authorList>
    </citation>
    <scope>NUCLEOTIDE SEQUENCE</scope>
    <source>
        <strain evidence="10">NRRL A-21654</strain>
    </source>
</reference>
<dbReference type="GO" id="GO:0005634">
    <property type="term" value="C:nucleus"/>
    <property type="evidence" value="ECO:0007669"/>
    <property type="project" value="UniProtKB-SubCell"/>
</dbReference>
<feature type="region of interest" description="Disordered" evidence="8">
    <location>
        <begin position="1"/>
        <end position="63"/>
    </location>
</feature>
<dbReference type="EMBL" id="JABAYA010000066">
    <property type="protein sequence ID" value="KAF7727030.1"/>
    <property type="molecule type" value="Genomic_DNA"/>
</dbReference>
<feature type="compositionally biased region" description="Basic and acidic residues" evidence="8">
    <location>
        <begin position="202"/>
        <end position="221"/>
    </location>
</feature>
<evidence type="ECO:0000256" key="5">
    <source>
        <dbReference type="ARBA" id="ARBA00023242"/>
    </source>
</evidence>
<feature type="DNA-binding region" description="Homeobox" evidence="6">
    <location>
        <begin position="51"/>
        <end position="110"/>
    </location>
</feature>
<evidence type="ECO:0000256" key="7">
    <source>
        <dbReference type="RuleBase" id="RU000682"/>
    </source>
</evidence>
<evidence type="ECO:0000256" key="4">
    <source>
        <dbReference type="ARBA" id="ARBA00023155"/>
    </source>
</evidence>
<feature type="compositionally biased region" description="Low complexity" evidence="8">
    <location>
        <begin position="164"/>
        <end position="174"/>
    </location>
</feature>
<feature type="compositionally biased region" description="Polar residues" evidence="8">
    <location>
        <begin position="129"/>
        <end position="142"/>
    </location>
</feature>
<gene>
    <name evidence="10" type="primary">MIXL1_3</name>
    <name evidence="10" type="ORF">EC973_008077</name>
</gene>
<feature type="region of interest" description="Disordered" evidence="8">
    <location>
        <begin position="108"/>
        <end position="175"/>
    </location>
</feature>
<evidence type="ECO:0000313" key="10">
    <source>
        <dbReference type="EMBL" id="KAF7727030.1"/>
    </source>
</evidence>
<evidence type="ECO:0000256" key="8">
    <source>
        <dbReference type="SAM" id="MobiDB-lite"/>
    </source>
</evidence>
<dbReference type="InterPro" id="IPR001356">
    <property type="entry name" value="HD"/>
</dbReference>
<dbReference type="CDD" id="cd00086">
    <property type="entry name" value="homeodomain"/>
    <property type="match status" value="1"/>
</dbReference>
<keyword evidence="4 6" id="KW-0371">Homeobox</keyword>
<evidence type="ECO:0000313" key="11">
    <source>
        <dbReference type="Proteomes" id="UP000605846"/>
    </source>
</evidence>
<dbReference type="PANTHER" id="PTHR45793">
    <property type="entry name" value="HOMEOBOX PROTEIN"/>
    <property type="match status" value="1"/>
</dbReference>